<dbReference type="GO" id="GO:0008474">
    <property type="term" value="F:palmitoyl-(protein) hydrolase activity"/>
    <property type="evidence" value="ECO:0007669"/>
    <property type="project" value="TreeGrafter"/>
</dbReference>
<dbReference type="EMBL" id="KN716426">
    <property type="protein sequence ID" value="KJH45122.1"/>
    <property type="molecule type" value="Genomic_DNA"/>
</dbReference>
<dbReference type="InterPro" id="IPR029058">
    <property type="entry name" value="AB_hydrolase_fold"/>
</dbReference>
<dbReference type="PANTHER" id="PTHR12277">
    <property type="entry name" value="ALPHA/BETA HYDROLASE DOMAIN-CONTAINING PROTEIN"/>
    <property type="match status" value="1"/>
</dbReference>
<feature type="region of interest" description="Disordered" evidence="1">
    <location>
        <begin position="1"/>
        <end position="23"/>
    </location>
</feature>
<dbReference type="SUPFAM" id="SSF53474">
    <property type="entry name" value="alpha/beta-Hydrolases"/>
    <property type="match status" value="1"/>
</dbReference>
<dbReference type="AlphaFoldDB" id="A0A0D8XMZ2"/>
<dbReference type="Gene3D" id="3.40.50.1820">
    <property type="entry name" value="alpha/beta hydrolase"/>
    <property type="match status" value="1"/>
</dbReference>
<reference evidence="3 4" key="1">
    <citation type="submission" date="2013-11" db="EMBL/GenBank/DDBJ databases">
        <title>Draft genome of the bovine lungworm Dictyocaulus viviparus.</title>
        <authorList>
            <person name="Mitreva M."/>
        </authorList>
    </citation>
    <scope>NUCLEOTIDE SEQUENCE [LARGE SCALE GENOMIC DNA]</scope>
    <source>
        <strain evidence="3 4">HannoverDv2000</strain>
    </source>
</reference>
<evidence type="ECO:0000313" key="4">
    <source>
        <dbReference type="Proteomes" id="UP000053766"/>
    </source>
</evidence>
<accession>A0A0D8XMZ2</accession>
<evidence type="ECO:0000313" key="3">
    <source>
        <dbReference type="EMBL" id="KJH45122.1"/>
    </source>
</evidence>
<organism evidence="3 4">
    <name type="scientific">Dictyocaulus viviparus</name>
    <name type="common">Bovine lungworm</name>
    <dbReference type="NCBI Taxonomy" id="29172"/>
    <lineage>
        <taxon>Eukaryota</taxon>
        <taxon>Metazoa</taxon>
        <taxon>Ecdysozoa</taxon>
        <taxon>Nematoda</taxon>
        <taxon>Chromadorea</taxon>
        <taxon>Rhabditida</taxon>
        <taxon>Rhabditina</taxon>
        <taxon>Rhabditomorpha</taxon>
        <taxon>Strongyloidea</taxon>
        <taxon>Metastrongylidae</taxon>
        <taxon>Dictyocaulus</taxon>
    </lineage>
</organism>
<evidence type="ECO:0000259" key="2">
    <source>
        <dbReference type="Pfam" id="PF12146"/>
    </source>
</evidence>
<reference evidence="4" key="2">
    <citation type="journal article" date="2016" name="Sci. Rep.">
        <title>Dictyocaulus viviparus genome, variome and transcriptome elucidate lungworm biology and support future intervention.</title>
        <authorList>
            <person name="McNulty S.N."/>
            <person name="Strube C."/>
            <person name="Rosa B.A."/>
            <person name="Martin J.C."/>
            <person name="Tyagi R."/>
            <person name="Choi Y.J."/>
            <person name="Wang Q."/>
            <person name="Hallsworth Pepin K."/>
            <person name="Zhang X."/>
            <person name="Ozersky P."/>
            <person name="Wilson R.K."/>
            <person name="Sternberg P.W."/>
            <person name="Gasser R.B."/>
            <person name="Mitreva M."/>
        </authorList>
    </citation>
    <scope>NUCLEOTIDE SEQUENCE [LARGE SCALE GENOMIC DNA]</scope>
    <source>
        <strain evidence="4">HannoverDv2000</strain>
    </source>
</reference>
<keyword evidence="4" id="KW-1185">Reference proteome</keyword>
<dbReference type="OrthoDB" id="446723at2759"/>
<evidence type="ECO:0000256" key="1">
    <source>
        <dbReference type="SAM" id="MobiDB-lite"/>
    </source>
</evidence>
<dbReference type="PANTHER" id="PTHR12277:SF39">
    <property type="entry name" value="SERINE AMINOPEPTIDASE S33 DOMAIN-CONTAINING PROTEIN"/>
    <property type="match status" value="1"/>
</dbReference>
<gene>
    <name evidence="3" type="ORF">DICVIV_08848</name>
</gene>
<dbReference type="GO" id="GO:0005886">
    <property type="term" value="C:plasma membrane"/>
    <property type="evidence" value="ECO:0007669"/>
    <property type="project" value="TreeGrafter"/>
</dbReference>
<dbReference type="InterPro" id="IPR022742">
    <property type="entry name" value="Hydrolase_4"/>
</dbReference>
<dbReference type="Pfam" id="PF12146">
    <property type="entry name" value="Hydrolase_4"/>
    <property type="match status" value="1"/>
</dbReference>
<dbReference type="GO" id="GO:0010008">
    <property type="term" value="C:endosome membrane"/>
    <property type="evidence" value="ECO:0007669"/>
    <property type="project" value="TreeGrafter"/>
</dbReference>
<dbReference type="STRING" id="29172.A0A0D8XMZ2"/>
<sequence length="130" mass="14044">MGLQGNRSDSDDMYGYSSGKPSEKNVYSDIRAVYDYVRKSRPNKKIVLLGYSIGTAPVADLAASQPEGLVGVVLVAPFTSGLRLVEAQPKKPNTSILDRFNTSAIRIGYVACDNTVFSSCIALPCSVFSW</sequence>
<proteinExistence type="predicted"/>
<protein>
    <recommendedName>
        <fullName evidence="2">Serine aminopeptidase S33 domain-containing protein</fullName>
    </recommendedName>
</protein>
<feature type="domain" description="Serine aminopeptidase S33" evidence="2">
    <location>
        <begin position="20"/>
        <end position="81"/>
    </location>
</feature>
<name>A0A0D8XMZ2_DICVI</name>
<dbReference type="Proteomes" id="UP000053766">
    <property type="component" value="Unassembled WGS sequence"/>
</dbReference>